<gene>
    <name evidence="2" type="ORF">AL533_13210</name>
</gene>
<dbReference type="AlphaFoldDB" id="A0A2L1VJ55"/>
<evidence type="ECO:0000313" key="3">
    <source>
        <dbReference type="Proteomes" id="UP000237921"/>
    </source>
</evidence>
<feature type="signal peptide" evidence="1">
    <location>
        <begin position="1"/>
        <end position="18"/>
    </location>
</feature>
<proteinExistence type="predicted"/>
<dbReference type="EMBL" id="CP014019">
    <property type="protein sequence ID" value="AVF45270.1"/>
    <property type="molecule type" value="Genomic_DNA"/>
</dbReference>
<evidence type="ECO:0000256" key="1">
    <source>
        <dbReference type="SAM" id="SignalP"/>
    </source>
</evidence>
<dbReference type="RefSeq" id="WP_016805312.1">
    <property type="nucleotide sequence ID" value="NZ_BKHX01000007.1"/>
</dbReference>
<sequence>MKNLLTVLCITWSTLSYANLESANLIPLNDTELSKVEAQALFSFTYTDPKQTDASMAQQNIGFYKLGLEANLELNANINKLQLGCGGVNGLAGCDIDIDNLSLSGLSDTNDGRASSSAVFSNPFIEFAIKNPDSAALREIKGFRLSAEKVMGLLTLGLENSETPNGINSLSGYLKIKDTTGLAYTAARNMSYQDTGKTIDGTVNACLLVCLPLGFNSSDYNLQLQQTTAPIVINGQVISGSRMNNVMLNGIANIDQLNFSGDLKASINAALGLLNLQKNVTGSITGLRAALTVDQNLGFIHKIELNNPFSLSLQAQKIFWPGADAAAERGWWMAFDDEIDIGNVTPSKQIEITNDVLKQVVDPISNYLTANPVRCNVLNCLFGEDLAVGEVKLPNTIVNFPLKDLQLKNQAFAPNCHGSLKFC</sequence>
<name>A0A2L1VJ55_ACINO</name>
<keyword evidence="1" id="KW-0732">Signal</keyword>
<protein>
    <submittedName>
        <fullName evidence="2">Uncharacterized protein</fullName>
    </submittedName>
</protein>
<accession>A0A2L1VJ55</accession>
<organism evidence="2 3">
    <name type="scientific">Acinetobacter nosocomialis</name>
    <dbReference type="NCBI Taxonomy" id="106654"/>
    <lineage>
        <taxon>Bacteria</taxon>
        <taxon>Pseudomonadati</taxon>
        <taxon>Pseudomonadota</taxon>
        <taxon>Gammaproteobacteria</taxon>
        <taxon>Moraxellales</taxon>
        <taxon>Moraxellaceae</taxon>
        <taxon>Acinetobacter</taxon>
        <taxon>Acinetobacter calcoaceticus/baumannii complex</taxon>
    </lineage>
</organism>
<reference evidence="3" key="1">
    <citation type="submission" date="2017-12" db="EMBL/GenBank/DDBJ databases">
        <title>FDA dAtabase for Regulatory Grade micrObial Sequences (FDA-ARGOS): Supporting development and validation of Infectious Disease Dx tests.</title>
        <authorList>
            <person name="Hoffmann M."/>
            <person name="Allard M."/>
            <person name="Evans P."/>
            <person name="Brown E."/>
            <person name="Tallon L."/>
            <person name="Sadzewicz L."/>
            <person name="Sengamalay N."/>
            <person name="Ott S."/>
            <person name="Godinez A."/>
            <person name="Nagaraj S."/>
            <person name="Vavikolanu K."/>
            <person name="Aluvathingal J."/>
            <person name="Nadendla S."/>
            <person name="Sichtig H."/>
        </authorList>
    </citation>
    <scope>NUCLEOTIDE SEQUENCE [LARGE SCALE GENOMIC DNA]</scope>
    <source>
        <strain evidence="3">FDAARGOS_129</strain>
    </source>
</reference>
<dbReference type="Proteomes" id="UP000237921">
    <property type="component" value="Chromosome"/>
</dbReference>
<feature type="chain" id="PRO_5030053543" evidence="1">
    <location>
        <begin position="19"/>
        <end position="423"/>
    </location>
</feature>
<evidence type="ECO:0000313" key="2">
    <source>
        <dbReference type="EMBL" id="AVF45270.1"/>
    </source>
</evidence>